<feature type="compositionally biased region" description="Polar residues" evidence="1">
    <location>
        <begin position="129"/>
        <end position="140"/>
    </location>
</feature>
<feature type="region of interest" description="Disordered" evidence="1">
    <location>
        <begin position="300"/>
        <end position="331"/>
    </location>
</feature>
<gene>
    <name evidence="2" type="ORF">H1R20_g15146</name>
</gene>
<evidence type="ECO:0000256" key="1">
    <source>
        <dbReference type="SAM" id="MobiDB-lite"/>
    </source>
</evidence>
<feature type="compositionally biased region" description="Pro residues" evidence="1">
    <location>
        <begin position="41"/>
        <end position="51"/>
    </location>
</feature>
<name>A0A9W8M9R4_9AGAR</name>
<feature type="region of interest" description="Disordered" evidence="1">
    <location>
        <begin position="1"/>
        <end position="67"/>
    </location>
</feature>
<sequence length="612" mass="66921">MDVPPRIAAAVPQLLPEPAQTQTPAPSKAANSEKVKKQPPKAAPSLPPPAVPQGSRRTTPKLPEEKLTELADGVWAMLETADAREMAERSAQAIRHLSDIPEVDQVSDSGEEFSVTDISGSSDDEVSANPPTARTSSKSTAEIALLRAKIQELEELSMAKAKKSASKRKLAKNPPSLPFASGLRTSYHEPISNHVTNASAQRSNSPSEMGGLDDEDLVDTRPASNIPAAHTQARLPSLAQQSMKAKNLARDLKRVNKEVVVQEVVIAQGTAPQRQVAAGSRHAPALRRHEMFMDLTANTKLTSRESPAQSNSDQRPTKKGKKHAEKHAEKHHRLRANAVRSADMPLFVEVENKWKDVFLPTLYHTFFLSVETFNAFKSSSSEFHETVQELIDLVYPKHKHVLAEVGDPIVLMAYNRVSGLRSNIAADAINTIQDHLQKNYKGTPGKAYEWLLWARHLDSGPLFFEVPTPFDCPVGMNEPGFVIPRGRMRSPLLISVVQNALKSVSGSLKDRGLVPYGLFAMAMAALERAVGCLKPDGTIDSKVMTNFCQIKWGEAIAGYCDGCTGVSQDKWTAILSLCQDVDTPDSVEPTGIQDEARVIQRVNIFNFPSPTK</sequence>
<dbReference type="AlphaFoldDB" id="A0A9W8M9R4"/>
<evidence type="ECO:0000313" key="2">
    <source>
        <dbReference type="EMBL" id="KAJ2921952.1"/>
    </source>
</evidence>
<feature type="non-terminal residue" evidence="2">
    <location>
        <position position="612"/>
    </location>
</feature>
<proteinExistence type="predicted"/>
<keyword evidence="3" id="KW-1185">Reference proteome</keyword>
<organism evidence="2 3">
    <name type="scientific">Candolleomyces eurysporus</name>
    <dbReference type="NCBI Taxonomy" id="2828524"/>
    <lineage>
        <taxon>Eukaryota</taxon>
        <taxon>Fungi</taxon>
        <taxon>Dikarya</taxon>
        <taxon>Basidiomycota</taxon>
        <taxon>Agaricomycotina</taxon>
        <taxon>Agaricomycetes</taxon>
        <taxon>Agaricomycetidae</taxon>
        <taxon>Agaricales</taxon>
        <taxon>Agaricineae</taxon>
        <taxon>Psathyrellaceae</taxon>
        <taxon>Candolleomyces</taxon>
    </lineage>
</organism>
<feature type="compositionally biased region" description="Polar residues" evidence="1">
    <location>
        <begin position="196"/>
        <end position="207"/>
    </location>
</feature>
<evidence type="ECO:0000313" key="3">
    <source>
        <dbReference type="Proteomes" id="UP001140091"/>
    </source>
</evidence>
<feature type="compositionally biased region" description="Polar residues" evidence="1">
    <location>
        <begin position="300"/>
        <end position="314"/>
    </location>
</feature>
<feature type="compositionally biased region" description="Basic residues" evidence="1">
    <location>
        <begin position="317"/>
        <end position="331"/>
    </location>
</feature>
<accession>A0A9W8M9R4</accession>
<comment type="caution">
    <text evidence="2">The sequence shown here is derived from an EMBL/GenBank/DDBJ whole genome shotgun (WGS) entry which is preliminary data.</text>
</comment>
<reference evidence="2" key="1">
    <citation type="submission" date="2022-06" db="EMBL/GenBank/DDBJ databases">
        <title>Genome Sequence of Candolleomyces eurysporus.</title>
        <authorList>
            <person name="Buettner E."/>
        </authorList>
    </citation>
    <scope>NUCLEOTIDE SEQUENCE</scope>
    <source>
        <strain evidence="2">VTCC 930004</strain>
    </source>
</reference>
<feature type="region of interest" description="Disordered" evidence="1">
    <location>
        <begin position="98"/>
        <end position="141"/>
    </location>
</feature>
<feature type="region of interest" description="Disordered" evidence="1">
    <location>
        <begin position="196"/>
        <end position="220"/>
    </location>
</feature>
<dbReference type="EMBL" id="JANBPK010001531">
    <property type="protein sequence ID" value="KAJ2921952.1"/>
    <property type="molecule type" value="Genomic_DNA"/>
</dbReference>
<feature type="region of interest" description="Disordered" evidence="1">
    <location>
        <begin position="163"/>
        <end position="184"/>
    </location>
</feature>
<dbReference type="OrthoDB" id="3070163at2759"/>
<protein>
    <submittedName>
        <fullName evidence="2">Uncharacterized protein</fullName>
    </submittedName>
</protein>
<dbReference type="Proteomes" id="UP001140091">
    <property type="component" value="Unassembled WGS sequence"/>
</dbReference>